<feature type="domain" description="6-phosphogluconate dehydrogenase NADP-binding" evidence="3">
    <location>
        <begin position="4"/>
        <end position="156"/>
    </location>
</feature>
<dbReference type="InterPro" id="IPR008927">
    <property type="entry name" value="6-PGluconate_DH-like_C_sf"/>
</dbReference>
<dbReference type="InterPro" id="IPR051265">
    <property type="entry name" value="HIBADH-related_NP60_sf"/>
</dbReference>
<dbReference type="PIRSF" id="PIRSF000103">
    <property type="entry name" value="HIBADH"/>
    <property type="match status" value="1"/>
</dbReference>
<dbReference type="InterPro" id="IPR006115">
    <property type="entry name" value="6PGDH_NADP-bd"/>
</dbReference>
<evidence type="ECO:0000259" key="4">
    <source>
        <dbReference type="Pfam" id="PF14833"/>
    </source>
</evidence>
<sequence length="297" mass="31043">MNESIGLIGLGSLGMPLAENILAAGYPLTVYNRTPDKAKPLADKGATIASSPAEVAQGSRFVITLLSDDVALKAVTLQDEFAQQVGAGGIHISMSTIAPQTARQLADHHAGFGAGYVAAPVFGRPAALAAKQAWVCVSGEAKARELVKPILSDIVAQGIYDFGDDPSAANVVKLAGNFMIGAAMEAMAEAMTVAEKNGVSRQALIDMFAATIFAGPIYRNYGSMIARQVYDENVGFRLPLGLKDMNLVLQMAGEVNAPMPLAQLVQGRLVSAMAKGRENWDWTGLAYGAGEDAGTTN</sequence>
<dbReference type="InterPro" id="IPR015815">
    <property type="entry name" value="HIBADH-related"/>
</dbReference>
<evidence type="ECO:0000256" key="2">
    <source>
        <dbReference type="ARBA" id="ARBA00023027"/>
    </source>
</evidence>
<dbReference type="Pfam" id="PF14833">
    <property type="entry name" value="NAD_binding_11"/>
    <property type="match status" value="1"/>
</dbReference>
<dbReference type="RefSeq" id="WP_345263369.1">
    <property type="nucleotide sequence ID" value="NZ_BAABHB010000001.1"/>
</dbReference>
<dbReference type="InterPro" id="IPR036291">
    <property type="entry name" value="NAD(P)-bd_dom_sf"/>
</dbReference>
<dbReference type="InterPro" id="IPR013328">
    <property type="entry name" value="6PGD_dom2"/>
</dbReference>
<dbReference type="InterPro" id="IPR029154">
    <property type="entry name" value="HIBADH-like_NADP-bd"/>
</dbReference>
<dbReference type="SUPFAM" id="SSF51735">
    <property type="entry name" value="NAD(P)-binding Rossmann-fold domains"/>
    <property type="match status" value="1"/>
</dbReference>
<gene>
    <name evidence="5" type="ORF">GCM10023187_03710</name>
</gene>
<dbReference type="PANTHER" id="PTHR43580:SF2">
    <property type="entry name" value="CYTOKINE-LIKE NUCLEAR FACTOR N-PAC"/>
    <property type="match status" value="1"/>
</dbReference>
<dbReference type="SUPFAM" id="SSF48179">
    <property type="entry name" value="6-phosphogluconate dehydrogenase C-terminal domain-like"/>
    <property type="match status" value="1"/>
</dbReference>
<keyword evidence="6" id="KW-1185">Reference proteome</keyword>
<dbReference type="Gene3D" id="3.40.50.720">
    <property type="entry name" value="NAD(P)-binding Rossmann-like Domain"/>
    <property type="match status" value="1"/>
</dbReference>
<evidence type="ECO:0000313" key="6">
    <source>
        <dbReference type="Proteomes" id="UP001500936"/>
    </source>
</evidence>
<evidence type="ECO:0000256" key="1">
    <source>
        <dbReference type="ARBA" id="ARBA00023002"/>
    </source>
</evidence>
<keyword evidence="1" id="KW-0560">Oxidoreductase</keyword>
<accession>A0ABP8JTY0</accession>
<dbReference type="Proteomes" id="UP001500936">
    <property type="component" value="Unassembled WGS sequence"/>
</dbReference>
<dbReference type="PANTHER" id="PTHR43580">
    <property type="entry name" value="OXIDOREDUCTASE GLYR1-RELATED"/>
    <property type="match status" value="1"/>
</dbReference>
<reference evidence="6" key="1">
    <citation type="journal article" date="2019" name="Int. J. Syst. Evol. Microbiol.">
        <title>The Global Catalogue of Microorganisms (GCM) 10K type strain sequencing project: providing services to taxonomists for standard genome sequencing and annotation.</title>
        <authorList>
            <consortium name="The Broad Institute Genomics Platform"/>
            <consortium name="The Broad Institute Genome Sequencing Center for Infectious Disease"/>
            <person name="Wu L."/>
            <person name="Ma J."/>
        </authorList>
    </citation>
    <scope>NUCLEOTIDE SEQUENCE [LARGE SCALE GENOMIC DNA]</scope>
    <source>
        <strain evidence="6">JCM 17925</strain>
    </source>
</reference>
<dbReference type="Gene3D" id="1.10.1040.10">
    <property type="entry name" value="N-(1-d-carboxylethyl)-l-norvaline Dehydrogenase, domain 2"/>
    <property type="match status" value="1"/>
</dbReference>
<comment type="caution">
    <text evidence="5">The sequence shown here is derived from an EMBL/GenBank/DDBJ whole genome shotgun (WGS) entry which is preliminary data.</text>
</comment>
<dbReference type="EMBL" id="BAABHB010000001">
    <property type="protein sequence ID" value="GAA4396048.1"/>
    <property type="molecule type" value="Genomic_DNA"/>
</dbReference>
<evidence type="ECO:0000313" key="5">
    <source>
        <dbReference type="EMBL" id="GAA4396048.1"/>
    </source>
</evidence>
<protein>
    <submittedName>
        <fullName evidence="5">NAD(P)-dependent oxidoreductase</fullName>
    </submittedName>
</protein>
<keyword evidence="2" id="KW-0520">NAD</keyword>
<evidence type="ECO:0000259" key="3">
    <source>
        <dbReference type="Pfam" id="PF03446"/>
    </source>
</evidence>
<organism evidence="5 6">
    <name type="scientific">Nibrella viscosa</name>
    <dbReference type="NCBI Taxonomy" id="1084524"/>
    <lineage>
        <taxon>Bacteria</taxon>
        <taxon>Pseudomonadati</taxon>
        <taxon>Bacteroidota</taxon>
        <taxon>Cytophagia</taxon>
        <taxon>Cytophagales</taxon>
        <taxon>Spirosomataceae</taxon>
        <taxon>Nibrella</taxon>
    </lineage>
</organism>
<proteinExistence type="predicted"/>
<feature type="domain" description="3-hydroxyisobutyrate dehydrogenase-like NAD-binding" evidence="4">
    <location>
        <begin position="168"/>
        <end position="284"/>
    </location>
</feature>
<name>A0ABP8JTY0_9BACT</name>
<dbReference type="Pfam" id="PF03446">
    <property type="entry name" value="NAD_binding_2"/>
    <property type="match status" value="1"/>
</dbReference>